<dbReference type="InterPro" id="IPR001810">
    <property type="entry name" value="F-box_dom"/>
</dbReference>
<organism evidence="2 3">
    <name type="scientific">Roridomyces roridus</name>
    <dbReference type="NCBI Taxonomy" id="1738132"/>
    <lineage>
        <taxon>Eukaryota</taxon>
        <taxon>Fungi</taxon>
        <taxon>Dikarya</taxon>
        <taxon>Basidiomycota</taxon>
        <taxon>Agaricomycotina</taxon>
        <taxon>Agaricomycetes</taxon>
        <taxon>Agaricomycetidae</taxon>
        <taxon>Agaricales</taxon>
        <taxon>Marasmiineae</taxon>
        <taxon>Mycenaceae</taxon>
        <taxon>Roridomyces</taxon>
    </lineage>
</organism>
<dbReference type="PROSITE" id="PS50181">
    <property type="entry name" value="FBOX"/>
    <property type="match status" value="1"/>
</dbReference>
<dbReference type="AlphaFoldDB" id="A0AAD7B2R6"/>
<protein>
    <recommendedName>
        <fullName evidence="1">F-box domain-containing protein</fullName>
    </recommendedName>
</protein>
<proteinExistence type="predicted"/>
<sequence length="416" mass="47544">MPPEILSEVFLWTVSSLMTRWRVSQVSHRWREVVLSTPSLWSLVFVPRRKAGLLPMIEAQVTRKRAQSLNLKIHFYGSDAVTESTNQIQLFEFLSEHSLRWEELFVRLAAGMVPLMKKLRGRLPCLRRLSVRWYNAKSQIGVDSIKCFNTASSLEDVELRSFRCIPIPFPTDRLTSYRVKGPLELHQQVLKMAPNIIEARVVVAFDLDQPWPEPSGPAIDMLHLKRLYVTHIEILDYLRAPSVAELAIDFSTIDGNSAAIDCLEAFLLRSSCRPPQLCFQNFPDVSLTAQILEKYTFITAIVFLVQGHDVEVYDAHLDMFAKTPIAFPHLNEISFVSWDDFYFEYPSILKMLQARRSAQSALGKAAFIASEGASPDPATAAALDTLRKAGMTVSILFENTRRYHWTRWTLDNPWVL</sequence>
<name>A0AAD7B2R6_9AGAR</name>
<dbReference type="SUPFAM" id="SSF81383">
    <property type="entry name" value="F-box domain"/>
    <property type="match status" value="1"/>
</dbReference>
<feature type="domain" description="F-box" evidence="1">
    <location>
        <begin position="1"/>
        <end position="44"/>
    </location>
</feature>
<comment type="caution">
    <text evidence="2">The sequence shown here is derived from an EMBL/GenBank/DDBJ whole genome shotgun (WGS) entry which is preliminary data.</text>
</comment>
<dbReference type="Gene3D" id="1.20.1280.50">
    <property type="match status" value="1"/>
</dbReference>
<gene>
    <name evidence="2" type="ORF">FB45DRAFT_1127778</name>
</gene>
<accession>A0AAD7B2R6</accession>
<evidence type="ECO:0000313" key="2">
    <source>
        <dbReference type="EMBL" id="KAJ7609033.1"/>
    </source>
</evidence>
<keyword evidence="3" id="KW-1185">Reference proteome</keyword>
<evidence type="ECO:0000259" key="1">
    <source>
        <dbReference type="PROSITE" id="PS50181"/>
    </source>
</evidence>
<dbReference type="EMBL" id="JARKIF010000042">
    <property type="protein sequence ID" value="KAJ7609033.1"/>
    <property type="molecule type" value="Genomic_DNA"/>
</dbReference>
<evidence type="ECO:0000313" key="3">
    <source>
        <dbReference type="Proteomes" id="UP001221142"/>
    </source>
</evidence>
<dbReference type="InterPro" id="IPR036047">
    <property type="entry name" value="F-box-like_dom_sf"/>
</dbReference>
<dbReference type="Proteomes" id="UP001221142">
    <property type="component" value="Unassembled WGS sequence"/>
</dbReference>
<reference evidence="2" key="1">
    <citation type="submission" date="2023-03" db="EMBL/GenBank/DDBJ databases">
        <title>Massive genome expansion in bonnet fungi (Mycena s.s.) driven by repeated elements and novel gene families across ecological guilds.</title>
        <authorList>
            <consortium name="Lawrence Berkeley National Laboratory"/>
            <person name="Harder C.B."/>
            <person name="Miyauchi S."/>
            <person name="Viragh M."/>
            <person name="Kuo A."/>
            <person name="Thoen E."/>
            <person name="Andreopoulos B."/>
            <person name="Lu D."/>
            <person name="Skrede I."/>
            <person name="Drula E."/>
            <person name="Henrissat B."/>
            <person name="Morin E."/>
            <person name="Kohler A."/>
            <person name="Barry K."/>
            <person name="LaButti K."/>
            <person name="Morin E."/>
            <person name="Salamov A."/>
            <person name="Lipzen A."/>
            <person name="Mereny Z."/>
            <person name="Hegedus B."/>
            <person name="Baldrian P."/>
            <person name="Stursova M."/>
            <person name="Weitz H."/>
            <person name="Taylor A."/>
            <person name="Grigoriev I.V."/>
            <person name="Nagy L.G."/>
            <person name="Martin F."/>
            <person name="Kauserud H."/>
        </authorList>
    </citation>
    <scope>NUCLEOTIDE SEQUENCE</scope>
    <source>
        <strain evidence="2">9284</strain>
    </source>
</reference>